<protein>
    <recommendedName>
        <fullName evidence="4">Secreted protein</fullName>
    </recommendedName>
</protein>
<comment type="caution">
    <text evidence="2">The sequence shown here is derived from an EMBL/GenBank/DDBJ whole genome shotgun (WGS) entry which is preliminary data.</text>
</comment>
<accession>A0A066X9R3</accession>
<proteinExistence type="predicted"/>
<dbReference type="Proteomes" id="UP000027238">
    <property type="component" value="Unassembled WGS sequence"/>
</dbReference>
<keyword evidence="1" id="KW-0732">Signal</keyword>
<dbReference type="HOGENOM" id="CLU_2277333_0_0_1"/>
<gene>
    <name evidence="2" type="ORF">CSUB01_06529</name>
</gene>
<name>A0A066X9R3_COLSU</name>
<organism evidence="2 3">
    <name type="scientific">Colletotrichum sublineola</name>
    <name type="common">Sorghum anthracnose fungus</name>
    <dbReference type="NCBI Taxonomy" id="1173701"/>
    <lineage>
        <taxon>Eukaryota</taxon>
        <taxon>Fungi</taxon>
        <taxon>Dikarya</taxon>
        <taxon>Ascomycota</taxon>
        <taxon>Pezizomycotina</taxon>
        <taxon>Sordariomycetes</taxon>
        <taxon>Hypocreomycetidae</taxon>
        <taxon>Glomerellales</taxon>
        <taxon>Glomerellaceae</taxon>
        <taxon>Colletotrichum</taxon>
        <taxon>Colletotrichum graminicola species complex</taxon>
    </lineage>
</organism>
<feature type="signal peptide" evidence="1">
    <location>
        <begin position="1"/>
        <end position="20"/>
    </location>
</feature>
<evidence type="ECO:0000256" key="1">
    <source>
        <dbReference type="SAM" id="SignalP"/>
    </source>
</evidence>
<sequence length="102" mass="10844">MWHLHQPASLVIVVVVPSFARPSPHFSLSLQLRSSFLFLGRVRGNANTLNNDTTIAIPAAAAATTTTTTSFSSLNTNKSSQPPPQLCVIARQDSAKASTIAQ</sequence>
<dbReference type="EMBL" id="JMSE01001303">
    <property type="protein sequence ID" value="KDN62720.1"/>
    <property type="molecule type" value="Genomic_DNA"/>
</dbReference>
<evidence type="ECO:0008006" key="4">
    <source>
        <dbReference type="Google" id="ProtNLM"/>
    </source>
</evidence>
<evidence type="ECO:0000313" key="2">
    <source>
        <dbReference type="EMBL" id="KDN62720.1"/>
    </source>
</evidence>
<feature type="chain" id="PRO_5001629979" description="Secreted protein" evidence="1">
    <location>
        <begin position="21"/>
        <end position="102"/>
    </location>
</feature>
<keyword evidence="3" id="KW-1185">Reference proteome</keyword>
<reference evidence="3" key="1">
    <citation type="journal article" date="2014" name="Genome Announc.">
        <title>Draft genome sequence of Colletotrichum sublineola, a destructive pathogen of cultivated sorghum.</title>
        <authorList>
            <person name="Baroncelli R."/>
            <person name="Sanz-Martin J.M."/>
            <person name="Rech G.E."/>
            <person name="Sukno S.A."/>
            <person name="Thon M.R."/>
        </authorList>
    </citation>
    <scope>NUCLEOTIDE SEQUENCE [LARGE SCALE GENOMIC DNA]</scope>
    <source>
        <strain evidence="3">TX430BB</strain>
    </source>
</reference>
<evidence type="ECO:0000313" key="3">
    <source>
        <dbReference type="Proteomes" id="UP000027238"/>
    </source>
</evidence>
<dbReference type="AlphaFoldDB" id="A0A066X9R3"/>